<comment type="function">
    <text evidence="6">RNaseP catalyzes the removal of the 5'-leader sequence from pre-tRNA to produce the mature 5'-terminus. It can also cleave other RNA substrates such as 4.5S RNA. The protein component plays an auxiliary but essential role in vivo by binding to the 5'-leader sequence and broadening the substrate specificity of the ribozyme.</text>
</comment>
<reference evidence="8" key="1">
    <citation type="submission" date="2020-03" db="EMBL/GenBank/DDBJ databases">
        <title>Draft sequencing of Calidifontibacter sp. DB0510.</title>
        <authorList>
            <person name="Kim D.-U."/>
        </authorList>
    </citation>
    <scope>NUCLEOTIDE SEQUENCE</scope>
    <source>
        <strain evidence="8">DB0510</strain>
    </source>
</reference>
<dbReference type="SUPFAM" id="SSF54211">
    <property type="entry name" value="Ribosomal protein S5 domain 2-like"/>
    <property type="match status" value="1"/>
</dbReference>
<dbReference type="EC" id="3.1.26.5" evidence="6 7"/>
<dbReference type="GO" id="GO:0030677">
    <property type="term" value="C:ribonuclease P complex"/>
    <property type="evidence" value="ECO:0007669"/>
    <property type="project" value="TreeGrafter"/>
</dbReference>
<comment type="subunit">
    <text evidence="6">Consists of a catalytic RNA component (M1 or rnpB) and a protein subunit.</text>
</comment>
<dbReference type="RefSeq" id="WP_166196740.1">
    <property type="nucleotide sequence ID" value="NZ_JAAOIV010000007.1"/>
</dbReference>
<sequence>MLPVAHRLRDSADFRAVLRDRGTRRAAGPLLVVYVRQARPDADTPVTPVRVGFVVSKAVGNAVVRHRTQRRLRHLVAARLDRLPAGARVVIRANPAAAEATSADLAAALDRAFDRTLAGGR</sequence>
<dbReference type="Proteomes" id="UP000744769">
    <property type="component" value="Unassembled WGS sequence"/>
</dbReference>
<evidence type="ECO:0000313" key="8">
    <source>
        <dbReference type="EMBL" id="NHN56201.1"/>
    </source>
</evidence>
<evidence type="ECO:0000256" key="6">
    <source>
        <dbReference type="HAMAP-Rule" id="MF_00227"/>
    </source>
</evidence>
<dbReference type="InterPro" id="IPR000100">
    <property type="entry name" value="RNase_P"/>
</dbReference>
<dbReference type="EMBL" id="JAAOIV010000007">
    <property type="protein sequence ID" value="NHN56201.1"/>
    <property type="molecule type" value="Genomic_DNA"/>
</dbReference>
<dbReference type="GO" id="GO:0000049">
    <property type="term" value="F:tRNA binding"/>
    <property type="evidence" value="ECO:0007669"/>
    <property type="project" value="UniProtKB-UniRule"/>
</dbReference>
<keyword evidence="2 6" id="KW-0540">Nuclease</keyword>
<dbReference type="InterPro" id="IPR014721">
    <property type="entry name" value="Ribsml_uS5_D2-typ_fold_subgr"/>
</dbReference>
<comment type="similarity">
    <text evidence="6">Belongs to the RnpA family.</text>
</comment>
<keyword evidence="3 6" id="KW-0255">Endonuclease</keyword>
<gene>
    <name evidence="6 8" type="primary">rnpA</name>
    <name evidence="8" type="ORF">G9U51_10485</name>
</gene>
<dbReference type="GO" id="GO:0042781">
    <property type="term" value="F:3'-tRNA processing endoribonuclease activity"/>
    <property type="evidence" value="ECO:0007669"/>
    <property type="project" value="TreeGrafter"/>
</dbReference>
<keyword evidence="9" id="KW-1185">Reference proteome</keyword>
<evidence type="ECO:0000256" key="2">
    <source>
        <dbReference type="ARBA" id="ARBA00022722"/>
    </source>
</evidence>
<dbReference type="AlphaFoldDB" id="A0A967B7K0"/>
<protein>
    <recommendedName>
        <fullName evidence="6 7">Ribonuclease P protein component</fullName>
        <shortName evidence="6">RNase P protein</shortName>
        <shortName evidence="6">RNaseP protein</shortName>
        <ecNumber evidence="6 7">3.1.26.5</ecNumber>
    </recommendedName>
    <alternativeName>
        <fullName evidence="6">Protein C5</fullName>
    </alternativeName>
</protein>
<keyword evidence="1 6" id="KW-0819">tRNA processing</keyword>
<keyword evidence="4 6" id="KW-0378">Hydrolase</keyword>
<dbReference type="HAMAP" id="MF_00227">
    <property type="entry name" value="RNase_P"/>
    <property type="match status" value="1"/>
</dbReference>
<evidence type="ECO:0000256" key="3">
    <source>
        <dbReference type="ARBA" id="ARBA00022759"/>
    </source>
</evidence>
<evidence type="ECO:0000256" key="1">
    <source>
        <dbReference type="ARBA" id="ARBA00022694"/>
    </source>
</evidence>
<comment type="caution">
    <text evidence="8">The sequence shown here is derived from an EMBL/GenBank/DDBJ whole genome shotgun (WGS) entry which is preliminary data.</text>
</comment>
<dbReference type="GO" id="GO:0004526">
    <property type="term" value="F:ribonuclease P activity"/>
    <property type="evidence" value="ECO:0007669"/>
    <property type="project" value="UniProtKB-UniRule"/>
</dbReference>
<evidence type="ECO:0000313" key="9">
    <source>
        <dbReference type="Proteomes" id="UP000744769"/>
    </source>
</evidence>
<name>A0A967B7K0_9MICO</name>
<dbReference type="PANTHER" id="PTHR33992">
    <property type="entry name" value="RIBONUCLEASE P PROTEIN COMPONENT"/>
    <property type="match status" value="1"/>
</dbReference>
<dbReference type="GO" id="GO:0001682">
    <property type="term" value="P:tRNA 5'-leader removal"/>
    <property type="evidence" value="ECO:0007669"/>
    <property type="project" value="UniProtKB-UniRule"/>
</dbReference>
<proteinExistence type="inferred from homology"/>
<dbReference type="NCBIfam" id="TIGR00188">
    <property type="entry name" value="rnpA"/>
    <property type="match status" value="1"/>
</dbReference>
<dbReference type="Gene3D" id="3.30.230.10">
    <property type="match status" value="1"/>
</dbReference>
<evidence type="ECO:0000256" key="5">
    <source>
        <dbReference type="ARBA" id="ARBA00022884"/>
    </source>
</evidence>
<dbReference type="InterPro" id="IPR020568">
    <property type="entry name" value="Ribosomal_Su5_D2-typ_SF"/>
</dbReference>
<keyword evidence="5 6" id="KW-0694">RNA-binding</keyword>
<evidence type="ECO:0000256" key="4">
    <source>
        <dbReference type="ARBA" id="ARBA00022801"/>
    </source>
</evidence>
<organism evidence="8 9">
    <name type="scientific">Metallococcus carri</name>
    <dbReference type="NCBI Taxonomy" id="1656884"/>
    <lineage>
        <taxon>Bacteria</taxon>
        <taxon>Bacillati</taxon>
        <taxon>Actinomycetota</taxon>
        <taxon>Actinomycetes</taxon>
        <taxon>Micrococcales</taxon>
        <taxon>Dermacoccaceae</taxon>
        <taxon>Metallococcus</taxon>
    </lineage>
</organism>
<comment type="catalytic activity">
    <reaction evidence="6">
        <text>Endonucleolytic cleavage of RNA, removing 5'-extranucleotides from tRNA precursor.</text>
        <dbReference type="EC" id="3.1.26.5"/>
    </reaction>
</comment>
<accession>A0A967B7K0</accession>
<evidence type="ECO:0000256" key="7">
    <source>
        <dbReference type="NCBIfam" id="TIGR00188"/>
    </source>
</evidence>
<dbReference type="PANTHER" id="PTHR33992:SF1">
    <property type="entry name" value="RIBONUCLEASE P PROTEIN COMPONENT"/>
    <property type="match status" value="1"/>
</dbReference>
<dbReference type="Pfam" id="PF00825">
    <property type="entry name" value="Ribonuclease_P"/>
    <property type="match status" value="1"/>
</dbReference>